<dbReference type="CDD" id="cd03801">
    <property type="entry name" value="GT4_PimA-like"/>
    <property type="match status" value="1"/>
</dbReference>
<organism evidence="3 4">
    <name type="scientific">Candidatus Magasanikbacteria bacterium RIFCSPLOWO2_12_FULL_43_12</name>
    <dbReference type="NCBI Taxonomy" id="1798692"/>
    <lineage>
        <taxon>Bacteria</taxon>
        <taxon>Candidatus Magasanikiibacteriota</taxon>
    </lineage>
</organism>
<proteinExistence type="predicted"/>
<accession>A0A1F6MV10</accession>
<dbReference type="STRING" id="1798692.A3G00_00485"/>
<dbReference type="EMBL" id="MFQN01000007">
    <property type="protein sequence ID" value="OGH75526.1"/>
    <property type="molecule type" value="Genomic_DNA"/>
</dbReference>
<dbReference type="Pfam" id="PF13439">
    <property type="entry name" value="Glyco_transf_4"/>
    <property type="match status" value="1"/>
</dbReference>
<dbReference type="InterPro" id="IPR028098">
    <property type="entry name" value="Glyco_trans_4-like_N"/>
</dbReference>
<comment type="caution">
    <text evidence="3">The sequence shown here is derived from an EMBL/GenBank/DDBJ whole genome shotgun (WGS) entry which is preliminary data.</text>
</comment>
<evidence type="ECO:0000259" key="1">
    <source>
        <dbReference type="Pfam" id="PF00534"/>
    </source>
</evidence>
<evidence type="ECO:0000259" key="2">
    <source>
        <dbReference type="Pfam" id="PF13439"/>
    </source>
</evidence>
<dbReference type="AlphaFoldDB" id="A0A1F6MV10"/>
<dbReference type="SUPFAM" id="SSF53756">
    <property type="entry name" value="UDP-Glycosyltransferase/glycogen phosphorylase"/>
    <property type="match status" value="1"/>
</dbReference>
<dbReference type="GO" id="GO:0016758">
    <property type="term" value="F:hexosyltransferase activity"/>
    <property type="evidence" value="ECO:0007669"/>
    <property type="project" value="TreeGrafter"/>
</dbReference>
<sequence>MKLLITTGLFPPDIGGPATYSKILAEELSIRGVRVAVLSFGLVRKLPRFIRHLVYFFKVLKLGRKAEVIFAQDPISVGLPSMLAAKILRKKFVLKIVGDYAWEQGVQRFGIKELLDIFLLKKDYPWQVKLLRWTEKLVAEEADKIITPSEYLRKVVMKWGVDEKKIEVVYNEVEFKTAAPIKHDNERWLVSVGRLVPWKGFDALIEIMPDLLKEFPDLKLKIVGGGPERDKLELEIRNYDLGNSVEMGGELSHEKTLSFIHSADIFILNSGYEGLSHVILEALSFGRPVLASRSGGNSEIVVSSKTGDLFEYNDREEIKNKISSLFKTGITNNEMLSQNGRIDFFDRFKMDNMIFRTKELLEKVCHS</sequence>
<feature type="domain" description="Glycosyltransferase subfamily 4-like N-terminal" evidence="2">
    <location>
        <begin position="15"/>
        <end position="172"/>
    </location>
</feature>
<evidence type="ECO:0000313" key="4">
    <source>
        <dbReference type="Proteomes" id="UP000178347"/>
    </source>
</evidence>
<evidence type="ECO:0000313" key="3">
    <source>
        <dbReference type="EMBL" id="OGH75526.1"/>
    </source>
</evidence>
<evidence type="ECO:0008006" key="5">
    <source>
        <dbReference type="Google" id="ProtNLM"/>
    </source>
</evidence>
<dbReference type="PANTHER" id="PTHR45947:SF3">
    <property type="entry name" value="SULFOQUINOVOSYL TRANSFERASE SQD2"/>
    <property type="match status" value="1"/>
</dbReference>
<feature type="domain" description="Glycosyl transferase family 1" evidence="1">
    <location>
        <begin position="182"/>
        <end position="341"/>
    </location>
</feature>
<dbReference type="Pfam" id="PF00534">
    <property type="entry name" value="Glycos_transf_1"/>
    <property type="match status" value="1"/>
</dbReference>
<protein>
    <recommendedName>
        <fullName evidence="5">Glycosyltransferase subfamily 4-like N-terminal domain-containing protein</fullName>
    </recommendedName>
</protein>
<dbReference type="PANTHER" id="PTHR45947">
    <property type="entry name" value="SULFOQUINOVOSYL TRANSFERASE SQD2"/>
    <property type="match status" value="1"/>
</dbReference>
<name>A0A1F6MV10_9BACT</name>
<gene>
    <name evidence="3" type="ORF">A3G00_00485</name>
</gene>
<dbReference type="InterPro" id="IPR001296">
    <property type="entry name" value="Glyco_trans_1"/>
</dbReference>
<dbReference type="Proteomes" id="UP000178347">
    <property type="component" value="Unassembled WGS sequence"/>
</dbReference>
<reference evidence="3 4" key="1">
    <citation type="journal article" date="2016" name="Nat. Commun.">
        <title>Thousands of microbial genomes shed light on interconnected biogeochemical processes in an aquifer system.</title>
        <authorList>
            <person name="Anantharaman K."/>
            <person name="Brown C.T."/>
            <person name="Hug L.A."/>
            <person name="Sharon I."/>
            <person name="Castelle C.J."/>
            <person name="Probst A.J."/>
            <person name="Thomas B.C."/>
            <person name="Singh A."/>
            <person name="Wilkins M.J."/>
            <person name="Karaoz U."/>
            <person name="Brodie E.L."/>
            <person name="Williams K.H."/>
            <person name="Hubbard S.S."/>
            <person name="Banfield J.F."/>
        </authorList>
    </citation>
    <scope>NUCLEOTIDE SEQUENCE [LARGE SCALE GENOMIC DNA]</scope>
</reference>
<dbReference type="Gene3D" id="3.40.50.2000">
    <property type="entry name" value="Glycogen Phosphorylase B"/>
    <property type="match status" value="2"/>
</dbReference>
<dbReference type="InterPro" id="IPR050194">
    <property type="entry name" value="Glycosyltransferase_grp1"/>
</dbReference>